<dbReference type="SMART" id="SM00382">
    <property type="entry name" value="AAA"/>
    <property type="match status" value="2"/>
</dbReference>
<dbReference type="PROSITE" id="PS00211">
    <property type="entry name" value="ABC_TRANSPORTER_1"/>
    <property type="match status" value="1"/>
</dbReference>
<keyword evidence="11" id="KW-1185">Reference proteome</keyword>
<accession>A0A0P6XV28</accession>
<dbReference type="RefSeq" id="WP_075061714.1">
    <property type="nucleotide sequence ID" value="NZ_LGCL01000015.1"/>
</dbReference>
<evidence type="ECO:0000256" key="6">
    <source>
        <dbReference type="ARBA" id="ARBA00022840"/>
    </source>
</evidence>
<name>A0A0P6XV28_9CHLR</name>
<evidence type="ECO:0000313" key="11">
    <source>
        <dbReference type="Proteomes" id="UP000050417"/>
    </source>
</evidence>
<dbReference type="FunFam" id="3.40.50.300:FF:000127">
    <property type="entry name" value="Ribose import ATP-binding protein RbsA"/>
    <property type="match status" value="1"/>
</dbReference>
<dbReference type="PANTHER" id="PTHR43790:SF9">
    <property type="entry name" value="GALACTOFURANOSE TRANSPORTER ATP-BINDING PROTEIN YTFR"/>
    <property type="match status" value="1"/>
</dbReference>
<dbReference type="CDD" id="cd03216">
    <property type="entry name" value="ABC_Carb_Monos_I"/>
    <property type="match status" value="1"/>
</dbReference>
<dbReference type="PROSITE" id="PS50893">
    <property type="entry name" value="ABC_TRANSPORTER_2"/>
    <property type="match status" value="2"/>
</dbReference>
<keyword evidence="4" id="KW-0677">Repeat</keyword>
<proteinExistence type="predicted"/>
<keyword evidence="2" id="KW-0813">Transport</keyword>
<dbReference type="InterPro" id="IPR003593">
    <property type="entry name" value="AAA+_ATPase"/>
</dbReference>
<evidence type="ECO:0000259" key="9">
    <source>
        <dbReference type="PROSITE" id="PS50893"/>
    </source>
</evidence>
<dbReference type="InterPro" id="IPR017871">
    <property type="entry name" value="ABC_transporter-like_CS"/>
</dbReference>
<dbReference type="EMBL" id="LGCL01000015">
    <property type="protein sequence ID" value="KPL79086.1"/>
    <property type="molecule type" value="Genomic_DNA"/>
</dbReference>
<comment type="caution">
    <text evidence="10">The sequence shown here is derived from an EMBL/GenBank/DDBJ whole genome shotgun (WGS) entry which is preliminary data.</text>
</comment>
<dbReference type="Gene3D" id="3.40.50.300">
    <property type="entry name" value="P-loop containing nucleotide triphosphate hydrolases"/>
    <property type="match status" value="2"/>
</dbReference>
<dbReference type="STRING" id="1134406.ADN00_04240"/>
<evidence type="ECO:0000256" key="8">
    <source>
        <dbReference type="ARBA" id="ARBA00023136"/>
    </source>
</evidence>
<dbReference type="Pfam" id="PF00005">
    <property type="entry name" value="ABC_tran"/>
    <property type="match status" value="2"/>
</dbReference>
<dbReference type="InterPro" id="IPR050107">
    <property type="entry name" value="ABC_carbohydrate_import_ATPase"/>
</dbReference>
<evidence type="ECO:0000256" key="2">
    <source>
        <dbReference type="ARBA" id="ARBA00022448"/>
    </source>
</evidence>
<keyword evidence="6" id="KW-0067">ATP-binding</keyword>
<dbReference type="GO" id="GO:0016887">
    <property type="term" value="F:ATP hydrolysis activity"/>
    <property type="evidence" value="ECO:0007669"/>
    <property type="project" value="InterPro"/>
</dbReference>
<comment type="subcellular location">
    <subcellularLocation>
        <location evidence="1">Cell membrane</location>
        <topology evidence="1">Peripheral membrane protein</topology>
    </subcellularLocation>
</comment>
<keyword evidence="7" id="KW-1278">Translocase</keyword>
<dbReference type="AlphaFoldDB" id="A0A0P6XV28"/>
<dbReference type="OrthoDB" id="9771863at2"/>
<dbReference type="PANTHER" id="PTHR43790">
    <property type="entry name" value="CARBOHYDRATE TRANSPORT ATP-BINDING PROTEIN MG119-RELATED"/>
    <property type="match status" value="1"/>
</dbReference>
<evidence type="ECO:0000256" key="5">
    <source>
        <dbReference type="ARBA" id="ARBA00022741"/>
    </source>
</evidence>
<protein>
    <submittedName>
        <fullName evidence="10">ABC transporter</fullName>
    </submittedName>
</protein>
<dbReference type="PATRIC" id="fig|1134406.4.peg.205"/>
<evidence type="ECO:0000256" key="7">
    <source>
        <dbReference type="ARBA" id="ARBA00022967"/>
    </source>
</evidence>
<dbReference type="CDD" id="cd03215">
    <property type="entry name" value="ABC_Carb_Monos_II"/>
    <property type="match status" value="1"/>
</dbReference>
<reference evidence="10 11" key="1">
    <citation type="submission" date="2015-07" db="EMBL/GenBank/DDBJ databases">
        <title>Genome sequence of Ornatilinea apprima DSM 23815.</title>
        <authorList>
            <person name="Hemp J."/>
            <person name="Ward L.M."/>
            <person name="Pace L.A."/>
            <person name="Fischer W.W."/>
        </authorList>
    </citation>
    <scope>NUCLEOTIDE SEQUENCE [LARGE SCALE GENOMIC DNA]</scope>
    <source>
        <strain evidence="10 11">P3M-1</strain>
    </source>
</reference>
<evidence type="ECO:0000256" key="4">
    <source>
        <dbReference type="ARBA" id="ARBA00022737"/>
    </source>
</evidence>
<dbReference type="InterPro" id="IPR003439">
    <property type="entry name" value="ABC_transporter-like_ATP-bd"/>
</dbReference>
<evidence type="ECO:0000256" key="3">
    <source>
        <dbReference type="ARBA" id="ARBA00022475"/>
    </source>
</evidence>
<evidence type="ECO:0000313" key="10">
    <source>
        <dbReference type="EMBL" id="KPL79086.1"/>
    </source>
</evidence>
<sequence>MLLEMKGITKFFGPVKALDNVDFTVADSEIHGLLGENGAGKSTLMNILAGAIHPTQGEIFIDGNRIEEMSITKSNELGIRFIHQELNLVNDLTVFENLFLGQELLTKGGFLDKKQMIARSAEVLKRIKLDIDPLTLVDDLEASRKQLVEIAKALLFESKLIIMDEPTTALTNKEIEILFDIMRSLKDHGLSIIFISHKMPELFEICDKYTVLRDGQFIDSGYFKDIDEQKATNLLVGRSIVDSQLVKEDVRGDVIFTAQSLTCKGYFENVSFDLRKGEVLAITGLHGDGRSELSEALFGARALTSGSITLHGKELKLHSIRQVMKAGIGMIPRNRKERSIIKDLSILNNLSIAYFISKHNKVFISRKEELERFRRNQKITDIKVDDPDNYITSLSGGNQQKVIVSRWLELDSDVYIMDNPTQGIDVGAKFEIYKLINELARRGKSLIIFSAEFPEIYKIADRCIVMYKGHINAQLNRDELNEVNVMYYATGSNSEGFNGKSVKKD</sequence>
<dbReference type="GO" id="GO:0005524">
    <property type="term" value="F:ATP binding"/>
    <property type="evidence" value="ECO:0007669"/>
    <property type="project" value="UniProtKB-KW"/>
</dbReference>
<gene>
    <name evidence="10" type="ORF">ADN00_04240</name>
</gene>
<organism evidence="10 11">
    <name type="scientific">Ornatilinea apprima</name>
    <dbReference type="NCBI Taxonomy" id="1134406"/>
    <lineage>
        <taxon>Bacteria</taxon>
        <taxon>Bacillati</taxon>
        <taxon>Chloroflexota</taxon>
        <taxon>Anaerolineae</taxon>
        <taxon>Anaerolineales</taxon>
        <taxon>Anaerolineaceae</taxon>
        <taxon>Ornatilinea</taxon>
    </lineage>
</organism>
<keyword evidence="8" id="KW-0472">Membrane</keyword>
<keyword evidence="5" id="KW-0547">Nucleotide-binding</keyword>
<keyword evidence="3" id="KW-1003">Cell membrane</keyword>
<dbReference type="Proteomes" id="UP000050417">
    <property type="component" value="Unassembled WGS sequence"/>
</dbReference>
<dbReference type="GO" id="GO:0005886">
    <property type="term" value="C:plasma membrane"/>
    <property type="evidence" value="ECO:0007669"/>
    <property type="project" value="UniProtKB-SubCell"/>
</dbReference>
<dbReference type="SUPFAM" id="SSF52540">
    <property type="entry name" value="P-loop containing nucleoside triphosphate hydrolases"/>
    <property type="match status" value="2"/>
</dbReference>
<dbReference type="InterPro" id="IPR027417">
    <property type="entry name" value="P-loop_NTPase"/>
</dbReference>
<feature type="domain" description="ABC transporter" evidence="9">
    <location>
        <begin position="250"/>
        <end position="493"/>
    </location>
</feature>
<feature type="domain" description="ABC transporter" evidence="9">
    <location>
        <begin position="3"/>
        <end position="239"/>
    </location>
</feature>
<evidence type="ECO:0000256" key="1">
    <source>
        <dbReference type="ARBA" id="ARBA00004202"/>
    </source>
</evidence>